<name>A0AA42CFT7_9PROT</name>
<evidence type="ECO:0000313" key="4">
    <source>
        <dbReference type="Proteomes" id="UP001165679"/>
    </source>
</evidence>
<protein>
    <submittedName>
        <fullName evidence="3">SRPBCC family protein</fullName>
    </submittedName>
</protein>
<dbReference type="Proteomes" id="UP001165679">
    <property type="component" value="Unassembled WGS sequence"/>
</dbReference>
<dbReference type="Gene3D" id="3.30.530.20">
    <property type="match status" value="1"/>
</dbReference>
<dbReference type="AlphaFoldDB" id="A0AA42CFT7"/>
<dbReference type="InterPro" id="IPR013538">
    <property type="entry name" value="ASHA1/2-like_C"/>
</dbReference>
<keyword evidence="4" id="KW-1185">Reference proteome</keyword>
<dbReference type="RefSeq" id="WP_264715886.1">
    <property type="nucleotide sequence ID" value="NZ_JAPDNT010000028.1"/>
</dbReference>
<dbReference type="Pfam" id="PF08327">
    <property type="entry name" value="AHSA1"/>
    <property type="match status" value="1"/>
</dbReference>
<accession>A0AA42CFT7</accession>
<gene>
    <name evidence="3" type="ORF">OL599_20840</name>
</gene>
<evidence type="ECO:0000259" key="2">
    <source>
        <dbReference type="Pfam" id="PF08327"/>
    </source>
</evidence>
<evidence type="ECO:0000256" key="1">
    <source>
        <dbReference type="ARBA" id="ARBA00006817"/>
    </source>
</evidence>
<dbReference type="EMBL" id="JAPDNT010000028">
    <property type="protein sequence ID" value="MCW3477019.1"/>
    <property type="molecule type" value="Genomic_DNA"/>
</dbReference>
<dbReference type="CDD" id="cd08896">
    <property type="entry name" value="SRPBCC_CalC_Aha1-like_3"/>
    <property type="match status" value="1"/>
</dbReference>
<dbReference type="SUPFAM" id="SSF55961">
    <property type="entry name" value="Bet v1-like"/>
    <property type="match status" value="1"/>
</dbReference>
<feature type="domain" description="Activator of Hsp90 ATPase homologue 1/2-like C-terminal" evidence="2">
    <location>
        <begin position="15"/>
        <end position="148"/>
    </location>
</feature>
<sequence>MAQAEYELAIERYIDAPPDIVFKVWTERLEEWWAPKPWTTRLIEQDLRAGGRSAMIMSGPDGSTSPMEGVILEVVPNERIVLTDAFTAGWIPQTPFMVAVMTFTPHGSGTLYRAASRHWNEAAHKQHESMGFKEGWGIVAGQLAELAEAEAKQGARIPGR</sequence>
<reference evidence="3" key="1">
    <citation type="submission" date="2022-09" db="EMBL/GenBank/DDBJ databases">
        <title>Rhodovastum sp. nov. RN2-1 isolated from soil in Seongnam, South Korea.</title>
        <authorList>
            <person name="Le N.T."/>
        </authorList>
    </citation>
    <scope>NUCLEOTIDE SEQUENCE</scope>
    <source>
        <strain evidence="3">RN2-1</strain>
    </source>
</reference>
<dbReference type="InterPro" id="IPR023393">
    <property type="entry name" value="START-like_dom_sf"/>
</dbReference>
<evidence type="ECO:0000313" key="3">
    <source>
        <dbReference type="EMBL" id="MCW3477019.1"/>
    </source>
</evidence>
<comment type="similarity">
    <text evidence="1">Belongs to the AHA1 family.</text>
</comment>
<comment type="caution">
    <text evidence="3">The sequence shown here is derived from an EMBL/GenBank/DDBJ whole genome shotgun (WGS) entry which is preliminary data.</text>
</comment>
<proteinExistence type="inferred from homology"/>
<reference evidence="3" key="2">
    <citation type="submission" date="2022-10" db="EMBL/GenBank/DDBJ databases">
        <authorList>
            <person name="Trinh H.N."/>
        </authorList>
    </citation>
    <scope>NUCLEOTIDE SEQUENCE</scope>
    <source>
        <strain evidence="3">RN2-1</strain>
    </source>
</reference>
<organism evidence="3 4">
    <name type="scientific">Limobrevibacterium gyesilva</name>
    <dbReference type="NCBI Taxonomy" id="2991712"/>
    <lineage>
        <taxon>Bacteria</taxon>
        <taxon>Pseudomonadati</taxon>
        <taxon>Pseudomonadota</taxon>
        <taxon>Alphaproteobacteria</taxon>
        <taxon>Acetobacterales</taxon>
        <taxon>Acetobacteraceae</taxon>
        <taxon>Limobrevibacterium</taxon>
    </lineage>
</organism>